<proteinExistence type="inferred from homology"/>
<accession>R7U9X3</accession>
<dbReference type="InterPro" id="IPR048278">
    <property type="entry name" value="PFN"/>
</dbReference>
<evidence type="ECO:0000256" key="3">
    <source>
        <dbReference type="ARBA" id="ARBA00011583"/>
    </source>
</evidence>
<reference evidence="10" key="1">
    <citation type="submission" date="2012-12" db="EMBL/GenBank/DDBJ databases">
        <authorList>
            <person name="Hellsten U."/>
            <person name="Grimwood J."/>
            <person name="Chapman J.A."/>
            <person name="Shapiro H."/>
            <person name="Aerts A."/>
            <person name="Otillar R.P."/>
            <person name="Terry A.Y."/>
            <person name="Boore J.L."/>
            <person name="Simakov O."/>
            <person name="Marletaz F."/>
            <person name="Cho S.-J."/>
            <person name="Edsinger-Gonzales E."/>
            <person name="Havlak P."/>
            <person name="Kuo D.-H."/>
            <person name="Larsson T."/>
            <person name="Lv J."/>
            <person name="Arendt D."/>
            <person name="Savage R."/>
            <person name="Osoegawa K."/>
            <person name="de Jong P."/>
            <person name="Lindberg D.R."/>
            <person name="Seaver E.C."/>
            <person name="Weisblat D.A."/>
            <person name="Putnam N.H."/>
            <person name="Grigoriev I.V."/>
            <person name="Rokhsar D.S."/>
        </authorList>
    </citation>
    <scope>NUCLEOTIDE SEQUENCE</scope>
    <source>
        <strain evidence="10">I ESC-2004</strain>
    </source>
</reference>
<reference evidence="8 10" key="2">
    <citation type="journal article" date="2013" name="Nature">
        <title>Insights into bilaterian evolution from three spiralian genomes.</title>
        <authorList>
            <person name="Simakov O."/>
            <person name="Marletaz F."/>
            <person name="Cho S.J."/>
            <person name="Edsinger-Gonzales E."/>
            <person name="Havlak P."/>
            <person name="Hellsten U."/>
            <person name="Kuo D.H."/>
            <person name="Larsson T."/>
            <person name="Lv J."/>
            <person name="Arendt D."/>
            <person name="Savage R."/>
            <person name="Osoegawa K."/>
            <person name="de Jong P."/>
            <person name="Grimwood J."/>
            <person name="Chapman J.A."/>
            <person name="Shapiro H."/>
            <person name="Aerts A."/>
            <person name="Otillar R.P."/>
            <person name="Terry A.Y."/>
            <person name="Boore J.L."/>
            <person name="Grigoriev I.V."/>
            <person name="Lindberg D.R."/>
            <person name="Seaver E.C."/>
            <person name="Weisblat D.A."/>
            <person name="Putnam N.H."/>
            <person name="Rokhsar D.S."/>
        </authorList>
    </citation>
    <scope>NUCLEOTIDE SEQUENCE</scope>
    <source>
        <strain evidence="8 10">I ESC-2004</strain>
    </source>
</reference>
<dbReference type="OMA" id="KNGIFAR"/>
<name>R7U9X3_CAPTE</name>
<evidence type="ECO:0000256" key="2">
    <source>
        <dbReference type="ARBA" id="ARBA00010058"/>
    </source>
</evidence>
<keyword evidence="10" id="KW-1185">Reference proteome</keyword>
<dbReference type="GO" id="GO:0005938">
    <property type="term" value="C:cell cortex"/>
    <property type="evidence" value="ECO:0007669"/>
    <property type="project" value="TreeGrafter"/>
</dbReference>
<dbReference type="EMBL" id="AMQN01009626">
    <property type="status" value="NOT_ANNOTATED_CDS"/>
    <property type="molecule type" value="Genomic_DNA"/>
</dbReference>
<dbReference type="Pfam" id="PF00235">
    <property type="entry name" value="Profilin"/>
    <property type="match status" value="1"/>
</dbReference>
<dbReference type="OrthoDB" id="421374at2759"/>
<dbReference type="GO" id="GO:0003785">
    <property type="term" value="F:actin monomer binding"/>
    <property type="evidence" value="ECO:0007669"/>
    <property type="project" value="TreeGrafter"/>
</dbReference>
<dbReference type="AlphaFoldDB" id="R7U9X3"/>
<evidence type="ECO:0000313" key="10">
    <source>
        <dbReference type="Proteomes" id="UP000014760"/>
    </source>
</evidence>
<gene>
    <name evidence="8" type="ORF">CAPTEDRAFT_225562</name>
</gene>
<evidence type="ECO:0000256" key="5">
    <source>
        <dbReference type="ARBA" id="ARBA00023203"/>
    </source>
</evidence>
<dbReference type="EMBL" id="KB305828">
    <property type="protein sequence ID" value="ELU00613.1"/>
    <property type="molecule type" value="Genomic_DNA"/>
</dbReference>
<dbReference type="STRING" id="283909.R7U9X3"/>
<dbReference type="PANTHER" id="PTHR11604:SF0">
    <property type="entry name" value="PROFILIN"/>
    <property type="match status" value="1"/>
</dbReference>
<evidence type="ECO:0000313" key="8">
    <source>
        <dbReference type="EMBL" id="ELU00613.1"/>
    </source>
</evidence>
<evidence type="ECO:0000256" key="4">
    <source>
        <dbReference type="ARBA" id="ARBA00022490"/>
    </source>
</evidence>
<keyword evidence="4" id="KW-0963">Cytoplasm</keyword>
<dbReference type="GO" id="GO:0005856">
    <property type="term" value="C:cytoskeleton"/>
    <property type="evidence" value="ECO:0007669"/>
    <property type="project" value="UniProtKB-SubCell"/>
</dbReference>
<dbReference type="HOGENOM" id="CLU_1653784_0_0_1"/>
<evidence type="ECO:0000256" key="1">
    <source>
        <dbReference type="ARBA" id="ARBA00004245"/>
    </source>
</evidence>
<protein>
    <recommendedName>
        <fullName evidence="7">Profilin</fullName>
    </recommendedName>
</protein>
<keyword evidence="5 7" id="KW-0009">Actin-binding</keyword>
<organism evidence="8">
    <name type="scientific">Capitella teleta</name>
    <name type="common">Polychaete worm</name>
    <dbReference type="NCBI Taxonomy" id="283909"/>
    <lineage>
        <taxon>Eukaryota</taxon>
        <taxon>Metazoa</taxon>
        <taxon>Spiralia</taxon>
        <taxon>Lophotrochozoa</taxon>
        <taxon>Annelida</taxon>
        <taxon>Polychaeta</taxon>
        <taxon>Sedentaria</taxon>
        <taxon>Scolecida</taxon>
        <taxon>Capitellidae</taxon>
        <taxon>Capitella</taxon>
    </lineage>
</organism>
<evidence type="ECO:0000256" key="7">
    <source>
        <dbReference type="RuleBase" id="RU003909"/>
    </source>
</evidence>
<dbReference type="InterPro" id="IPR036140">
    <property type="entry name" value="PFN_sf"/>
</dbReference>
<keyword evidence="6" id="KW-0206">Cytoskeleton</keyword>
<comment type="similarity">
    <text evidence="2 7">Belongs to the profilin family.</text>
</comment>
<comment type="subunit">
    <text evidence="3">Occurs in many kinds of cells as a complex with monomeric actin in a 1:1 ratio.</text>
</comment>
<dbReference type="SUPFAM" id="SSF55770">
    <property type="entry name" value="Profilin (actin-binding protein)"/>
    <property type="match status" value="1"/>
</dbReference>
<reference evidence="9" key="3">
    <citation type="submission" date="2015-06" db="UniProtKB">
        <authorList>
            <consortium name="EnsemblMetazoa"/>
        </authorList>
    </citation>
    <scope>IDENTIFICATION</scope>
</reference>
<dbReference type="InterPro" id="IPR005455">
    <property type="entry name" value="PFN_euk"/>
</dbReference>
<dbReference type="Proteomes" id="UP000014760">
    <property type="component" value="Unassembled WGS sequence"/>
</dbReference>
<dbReference type="SMART" id="SM00392">
    <property type="entry name" value="PROF"/>
    <property type="match status" value="1"/>
</dbReference>
<dbReference type="PANTHER" id="PTHR11604">
    <property type="entry name" value="PROFILIN"/>
    <property type="match status" value="1"/>
</dbReference>
<evidence type="ECO:0000313" key="9">
    <source>
        <dbReference type="EnsemblMetazoa" id="CapteP225562"/>
    </source>
</evidence>
<comment type="subcellular location">
    <subcellularLocation>
        <location evidence="1">Cytoplasm</location>
        <location evidence="1">Cytoskeleton</location>
    </subcellularLocation>
</comment>
<evidence type="ECO:0000256" key="6">
    <source>
        <dbReference type="ARBA" id="ARBA00023212"/>
    </source>
</evidence>
<dbReference type="EnsemblMetazoa" id="CapteT225562">
    <property type="protein sequence ID" value="CapteP225562"/>
    <property type="gene ID" value="CapteG225562"/>
</dbReference>
<sequence length="160" mass="17838">MNLENFTEMPILTGREVHAFIPPSRADGSLCHWETYVSDMLACGHISQAAIYDLEEDKLLTHSSDDFSLSAQEVERLAHGIHEPRCLYLEGVKVNGRVYRCTMADGRFGVIGKAGLPAQGVSACRTRKLLIVAVHTTKMKSIVCNETTMIMGDFFLRRGY</sequence>
<dbReference type="Gene3D" id="3.30.450.30">
    <property type="entry name" value="Dynein light chain 2a, cytoplasmic"/>
    <property type="match status" value="1"/>
</dbReference>